<feature type="repeat" description="TPR" evidence="3">
    <location>
        <begin position="117"/>
        <end position="150"/>
    </location>
</feature>
<keyword evidence="5" id="KW-1185">Reference proteome</keyword>
<dbReference type="Pfam" id="PF13374">
    <property type="entry name" value="TPR_10"/>
    <property type="match status" value="1"/>
</dbReference>
<organism evidence="4 5">
    <name type="scientific">Rotaria socialis</name>
    <dbReference type="NCBI Taxonomy" id="392032"/>
    <lineage>
        <taxon>Eukaryota</taxon>
        <taxon>Metazoa</taxon>
        <taxon>Spiralia</taxon>
        <taxon>Gnathifera</taxon>
        <taxon>Rotifera</taxon>
        <taxon>Eurotatoria</taxon>
        <taxon>Bdelloidea</taxon>
        <taxon>Philodinida</taxon>
        <taxon>Philodinidae</taxon>
        <taxon>Rotaria</taxon>
    </lineage>
</organism>
<gene>
    <name evidence="4" type="ORF">UJA718_LOCUS40269</name>
</gene>
<dbReference type="PROSITE" id="PS50005">
    <property type="entry name" value="TPR"/>
    <property type="match status" value="3"/>
</dbReference>
<dbReference type="InterPro" id="IPR011990">
    <property type="entry name" value="TPR-like_helical_dom_sf"/>
</dbReference>
<reference evidence="4" key="1">
    <citation type="submission" date="2021-02" db="EMBL/GenBank/DDBJ databases">
        <authorList>
            <person name="Nowell W R."/>
        </authorList>
    </citation>
    <scope>NUCLEOTIDE SEQUENCE</scope>
</reference>
<feature type="non-terminal residue" evidence="4">
    <location>
        <position position="199"/>
    </location>
</feature>
<dbReference type="AlphaFoldDB" id="A0A821N2X2"/>
<comment type="caution">
    <text evidence="4">The sequence shown here is derived from an EMBL/GenBank/DDBJ whole genome shotgun (WGS) entry which is preliminary data.</text>
</comment>
<evidence type="ECO:0000256" key="3">
    <source>
        <dbReference type="PROSITE-ProRule" id="PRU00339"/>
    </source>
</evidence>
<name>A0A821N2X2_9BILA</name>
<dbReference type="Gene3D" id="1.25.40.10">
    <property type="entry name" value="Tetratricopeptide repeat domain"/>
    <property type="match status" value="1"/>
</dbReference>
<keyword evidence="2 3" id="KW-0802">TPR repeat</keyword>
<proteinExistence type="predicted"/>
<dbReference type="PANTHER" id="PTHR45641">
    <property type="entry name" value="TETRATRICOPEPTIDE REPEAT PROTEIN (AFU_ORTHOLOGUE AFUA_6G03870)"/>
    <property type="match status" value="1"/>
</dbReference>
<feature type="non-terminal residue" evidence="4">
    <location>
        <position position="1"/>
    </location>
</feature>
<evidence type="ECO:0000313" key="5">
    <source>
        <dbReference type="Proteomes" id="UP000663873"/>
    </source>
</evidence>
<dbReference type="SMART" id="SM00028">
    <property type="entry name" value="TPR"/>
    <property type="match status" value="3"/>
</dbReference>
<feature type="repeat" description="TPR" evidence="3">
    <location>
        <begin position="159"/>
        <end position="192"/>
    </location>
</feature>
<dbReference type="PANTHER" id="PTHR45641:SF19">
    <property type="entry name" value="NEPHROCYSTIN-3"/>
    <property type="match status" value="1"/>
</dbReference>
<accession>A0A821N2X2</accession>
<dbReference type="Proteomes" id="UP000663873">
    <property type="component" value="Unassembled WGS sequence"/>
</dbReference>
<sequence>KETVGNSRIWEVHLTLTDTNDPELAALTCRIREELCGSTPLQRLGHLMITVGDFNQAEEICNRLLENICSDDDRIHIYHQLGLLSAGQDQYTDAATFYEKSLEIKQKTLPEDHLSLATSYNNLGGVYQKKGEYLKAHEFYEKALHIKMKTVDANDLACATSYNNIGSVYYDMADYSKTIELYNKALQIFETHLPRNHPS</sequence>
<evidence type="ECO:0000313" key="4">
    <source>
        <dbReference type="EMBL" id="CAF4778629.1"/>
    </source>
</evidence>
<dbReference type="EMBL" id="CAJOBP010044213">
    <property type="protein sequence ID" value="CAF4778629.1"/>
    <property type="molecule type" value="Genomic_DNA"/>
</dbReference>
<dbReference type="PROSITE" id="PS50293">
    <property type="entry name" value="TPR_REGION"/>
    <property type="match status" value="2"/>
</dbReference>
<dbReference type="Pfam" id="PF13424">
    <property type="entry name" value="TPR_12"/>
    <property type="match status" value="1"/>
</dbReference>
<feature type="repeat" description="TPR" evidence="3">
    <location>
        <begin position="75"/>
        <end position="108"/>
    </location>
</feature>
<protein>
    <submittedName>
        <fullName evidence="4">Uncharacterized protein</fullName>
    </submittedName>
</protein>
<evidence type="ECO:0000256" key="2">
    <source>
        <dbReference type="ARBA" id="ARBA00022803"/>
    </source>
</evidence>
<keyword evidence="1" id="KW-0677">Repeat</keyword>
<dbReference type="SUPFAM" id="SSF48452">
    <property type="entry name" value="TPR-like"/>
    <property type="match status" value="1"/>
</dbReference>
<evidence type="ECO:0000256" key="1">
    <source>
        <dbReference type="ARBA" id="ARBA00022737"/>
    </source>
</evidence>
<dbReference type="InterPro" id="IPR019734">
    <property type="entry name" value="TPR_rpt"/>
</dbReference>